<feature type="compositionally biased region" description="Polar residues" evidence="1">
    <location>
        <begin position="355"/>
        <end position="367"/>
    </location>
</feature>
<feature type="region of interest" description="Disordered" evidence="1">
    <location>
        <begin position="532"/>
        <end position="561"/>
    </location>
</feature>
<reference evidence="3 4" key="1">
    <citation type="journal article" date="2007" name="Genome Biol.">
        <title>Interrupted coding sequences in Mycobacterium smegmatis: authentic mutations or sequencing errors?</title>
        <authorList>
            <person name="Deshayes C."/>
            <person name="Perrodou E."/>
            <person name="Gallien S."/>
            <person name="Euphrasie D."/>
            <person name="Schaeffer C."/>
            <person name="Van-Dorsselaer A."/>
            <person name="Poch O."/>
            <person name="Lecompte O."/>
            <person name="Reyrat J.M."/>
        </authorList>
    </citation>
    <scope>NUCLEOTIDE SEQUENCE [LARGE SCALE GENOMIC DNA]</scope>
    <source>
        <strain evidence="4">ATCC 700084 / mc(2)155</strain>
    </source>
</reference>
<evidence type="ECO:0000256" key="1">
    <source>
        <dbReference type="SAM" id="MobiDB-lite"/>
    </source>
</evidence>
<feature type="compositionally biased region" description="Low complexity" evidence="1">
    <location>
        <begin position="336"/>
        <end position="347"/>
    </location>
</feature>
<dbReference type="KEGG" id="msg:MSMEI_4978"/>
<dbReference type="CDD" id="cd00085">
    <property type="entry name" value="HNHc"/>
    <property type="match status" value="1"/>
</dbReference>
<feature type="region of interest" description="Disordered" evidence="1">
    <location>
        <begin position="277"/>
        <end position="377"/>
    </location>
</feature>
<evidence type="ECO:0000313" key="4">
    <source>
        <dbReference type="Proteomes" id="UP000006158"/>
    </source>
</evidence>
<dbReference type="SMART" id="SM00507">
    <property type="entry name" value="HNHc"/>
    <property type="match status" value="1"/>
</dbReference>
<dbReference type="InterPro" id="IPR003870">
    <property type="entry name" value="DUF222"/>
</dbReference>
<organism evidence="3 4">
    <name type="scientific">Mycolicibacterium smegmatis (strain ATCC 700084 / mc(2)155)</name>
    <name type="common">Mycobacterium smegmatis</name>
    <dbReference type="NCBI Taxonomy" id="246196"/>
    <lineage>
        <taxon>Bacteria</taxon>
        <taxon>Bacillati</taxon>
        <taxon>Actinomycetota</taxon>
        <taxon>Actinomycetes</taxon>
        <taxon>Mycobacteriales</taxon>
        <taxon>Mycobacteriaceae</taxon>
        <taxon>Mycolicibacterium</taxon>
    </lineage>
</organism>
<dbReference type="GeneID" id="93459773"/>
<dbReference type="PATRIC" id="fig|246196.56.peg.5086"/>
<dbReference type="InterPro" id="IPR003615">
    <property type="entry name" value="HNH_nuc"/>
</dbReference>
<gene>
    <name evidence="3" type="ordered locus">MSMEI_4978</name>
</gene>
<feature type="compositionally biased region" description="Low complexity" evidence="1">
    <location>
        <begin position="277"/>
        <end position="300"/>
    </location>
</feature>
<protein>
    <recommendedName>
        <fullName evidence="2">HNH nuclease domain-containing protein</fullName>
    </recommendedName>
</protein>
<dbReference type="Pfam" id="PF02720">
    <property type="entry name" value="DUF222"/>
    <property type="match status" value="1"/>
</dbReference>
<dbReference type="AlphaFoldDB" id="I7G6V1"/>
<evidence type="ECO:0000313" key="3">
    <source>
        <dbReference type="EMBL" id="AFP41422.1"/>
    </source>
</evidence>
<feature type="compositionally biased region" description="Low complexity" evidence="1">
    <location>
        <begin position="317"/>
        <end position="329"/>
    </location>
</feature>
<proteinExistence type="predicted"/>
<name>I7G6V1_MYCS2</name>
<evidence type="ECO:0000259" key="2">
    <source>
        <dbReference type="SMART" id="SM00507"/>
    </source>
</evidence>
<sequence length="585" mass="63163">MYEGSLVQIAEFSALSDLELEGQARGWAQAEASASAHKHAAMAEMFIRATSTPSADERRWWFVDPDAAVGAQLGAAQGITAWAALHQAQRGVALRDRLPKVNEVFAAGLVSEMIVRNICWSTALMLEPDKLALIDAELAAQISGWGKLTLKEIDNTIDDLILKHDPASFRRGRASRRGRYFDIGSPTDAPGVLTVTGRLQAHLGNAYDARIAELIEGVCPDDPRTLNELRHDALGAILDQTTLACECEDPDCVRGREQSSRGHLVVHVIAREDTVTAAQHAATTTNTPDDAPSDTPAADTEPAEPAEPAEPVDDPDIAPAATATETATDTEPDAPAPTDTADSAATETDCDPESVSVTEFTDNSSDTPAAFLDPDEHPLDRVPPAVLFGGGVLPAYALAEIINNATIRPLKHPGDTAPEDRYIPSRALADYVRCRDLTCRFPGCDKPADRCDLDHTVPYPAGPTHASNLKCLCRFHHLLKTFWTGPRGWTDRQHPDGTIVWTSPSGRQYTTVPGSHRRLSITELAAPTGALDLPATPIPTADPDLRGVKMPKRRRTRAQNTARTIAAERQLNDDLVAEHNKPPPF</sequence>
<accession>I7G6V1</accession>
<dbReference type="EMBL" id="CP001663">
    <property type="protein sequence ID" value="AFP41422.1"/>
    <property type="molecule type" value="Genomic_DNA"/>
</dbReference>
<feature type="domain" description="HNH nuclease" evidence="2">
    <location>
        <begin position="427"/>
        <end position="478"/>
    </location>
</feature>
<reference evidence="3 4" key="2">
    <citation type="journal article" date="2009" name="Genome Res.">
        <title>Ortho-proteogenomics: multiple proteomes investigation through orthology and a new MS-based protocol.</title>
        <authorList>
            <person name="Gallien S."/>
            <person name="Perrodou E."/>
            <person name="Carapito C."/>
            <person name="Deshayes C."/>
            <person name="Reyrat J.M."/>
            <person name="Van Dorsselaer A."/>
            <person name="Poch O."/>
            <person name="Schaeffer C."/>
            <person name="Lecompte O."/>
        </authorList>
    </citation>
    <scope>NUCLEOTIDE SEQUENCE [LARGE SCALE GENOMIC DNA]</scope>
    <source>
        <strain evidence="4">ATCC 700084 / mc(2)155</strain>
    </source>
</reference>
<dbReference type="RefSeq" id="WP_014878235.1">
    <property type="nucleotide sequence ID" value="NZ_CP009494.1"/>
</dbReference>
<dbReference type="Proteomes" id="UP000006158">
    <property type="component" value="Chromosome"/>
</dbReference>